<dbReference type="InterPro" id="IPR036791">
    <property type="entry name" value="Ribosomal_bL9_C_sf"/>
</dbReference>
<evidence type="ECO:0000259" key="8">
    <source>
        <dbReference type="Pfam" id="PF01281"/>
    </source>
</evidence>
<keyword evidence="4 7" id="KW-0689">Ribosomal protein</keyword>
<keyword evidence="2 7" id="KW-0699">rRNA-binding</keyword>
<gene>
    <name evidence="7" type="primary">rplI</name>
    <name evidence="10" type="ORF">EHO61_12920</name>
</gene>
<evidence type="ECO:0000256" key="3">
    <source>
        <dbReference type="ARBA" id="ARBA00022884"/>
    </source>
</evidence>
<keyword evidence="5 7" id="KW-0687">Ribonucleoprotein</keyword>
<comment type="similarity">
    <text evidence="1 7">Belongs to the bacterial ribosomal protein bL9 family.</text>
</comment>
<organism evidence="10 11">
    <name type="scientific">Leptospira fluminis</name>
    <dbReference type="NCBI Taxonomy" id="2484979"/>
    <lineage>
        <taxon>Bacteria</taxon>
        <taxon>Pseudomonadati</taxon>
        <taxon>Spirochaetota</taxon>
        <taxon>Spirochaetia</taxon>
        <taxon>Leptospirales</taxon>
        <taxon>Leptospiraceae</taxon>
        <taxon>Leptospira</taxon>
    </lineage>
</organism>
<dbReference type="Proteomes" id="UP000297855">
    <property type="component" value="Unassembled WGS sequence"/>
</dbReference>
<dbReference type="SUPFAM" id="SSF55653">
    <property type="entry name" value="Ribosomal protein L9 C-domain"/>
    <property type="match status" value="1"/>
</dbReference>
<comment type="caution">
    <text evidence="10">The sequence shown here is derived from an EMBL/GenBank/DDBJ whole genome shotgun (WGS) entry which is preliminary data.</text>
</comment>
<dbReference type="GO" id="GO:0006412">
    <property type="term" value="P:translation"/>
    <property type="evidence" value="ECO:0007669"/>
    <property type="project" value="UniProtKB-UniRule"/>
</dbReference>
<proteinExistence type="inferred from homology"/>
<dbReference type="InterPro" id="IPR000244">
    <property type="entry name" value="Ribosomal_bL9"/>
</dbReference>
<feature type="domain" description="Ribosomal protein L9" evidence="8">
    <location>
        <begin position="1"/>
        <end position="45"/>
    </location>
</feature>
<evidence type="ECO:0000313" key="11">
    <source>
        <dbReference type="Proteomes" id="UP000297855"/>
    </source>
</evidence>
<evidence type="ECO:0000256" key="2">
    <source>
        <dbReference type="ARBA" id="ARBA00022730"/>
    </source>
</evidence>
<keyword evidence="11" id="KW-1185">Reference proteome</keyword>
<dbReference type="OrthoDB" id="9788336at2"/>
<dbReference type="FunFam" id="3.40.5.10:FF:000008">
    <property type="entry name" value="50S ribosomal protein L9"/>
    <property type="match status" value="1"/>
</dbReference>
<dbReference type="InterPro" id="IPR036935">
    <property type="entry name" value="Ribosomal_bL9_N_sf"/>
</dbReference>
<dbReference type="HAMAP" id="MF_00503">
    <property type="entry name" value="Ribosomal_bL9"/>
    <property type="match status" value="1"/>
</dbReference>
<dbReference type="GO" id="GO:1990904">
    <property type="term" value="C:ribonucleoprotein complex"/>
    <property type="evidence" value="ECO:0007669"/>
    <property type="project" value="UniProtKB-KW"/>
</dbReference>
<accession>A0A4V6QKT9</accession>
<dbReference type="Gene3D" id="3.10.430.100">
    <property type="entry name" value="Ribosomal protein L9, C-terminal domain"/>
    <property type="match status" value="1"/>
</dbReference>
<dbReference type="EMBL" id="RQEV01000012">
    <property type="protein sequence ID" value="TGK17305.1"/>
    <property type="molecule type" value="Genomic_DNA"/>
</dbReference>
<evidence type="ECO:0000256" key="4">
    <source>
        <dbReference type="ARBA" id="ARBA00022980"/>
    </source>
</evidence>
<dbReference type="InterPro" id="IPR020594">
    <property type="entry name" value="Ribosomal_bL9_bac/chp"/>
</dbReference>
<evidence type="ECO:0000256" key="6">
    <source>
        <dbReference type="ARBA" id="ARBA00035292"/>
    </source>
</evidence>
<keyword evidence="3 7" id="KW-0694">RNA-binding</keyword>
<sequence length="154" mass="16971">MRVVLQKDVSNLGDAGDIKEVADGFARNFLFPKRLAVRADEGKTKMAIHQKKLADLKKEKRKKVMESVSSGLNGKEFEIVVKTGGGDKLFGAVTAADVASLLKKDGFDVDKRKIEFPEPIRNLGSYKLKVRLAEGIFPTITVHVKKEEEAVTEG</sequence>
<dbReference type="Pfam" id="PF01281">
    <property type="entry name" value="Ribosomal_L9_N"/>
    <property type="match status" value="1"/>
</dbReference>
<dbReference type="GO" id="GO:0003735">
    <property type="term" value="F:structural constituent of ribosome"/>
    <property type="evidence" value="ECO:0007669"/>
    <property type="project" value="InterPro"/>
</dbReference>
<evidence type="ECO:0000256" key="1">
    <source>
        <dbReference type="ARBA" id="ARBA00010605"/>
    </source>
</evidence>
<protein>
    <recommendedName>
        <fullName evidence="6 7">Large ribosomal subunit protein bL9</fullName>
    </recommendedName>
</protein>
<evidence type="ECO:0000256" key="7">
    <source>
        <dbReference type="HAMAP-Rule" id="MF_00503"/>
    </source>
</evidence>
<dbReference type="InterPro" id="IPR020070">
    <property type="entry name" value="Ribosomal_bL9_N"/>
</dbReference>
<dbReference type="PANTHER" id="PTHR21368">
    <property type="entry name" value="50S RIBOSOMAL PROTEIN L9"/>
    <property type="match status" value="1"/>
</dbReference>
<reference evidence="10" key="1">
    <citation type="journal article" date="2019" name="PLoS Negl. Trop. Dis.">
        <title>Revisiting the worldwide diversity of Leptospira species in the environment.</title>
        <authorList>
            <person name="Vincent A.T."/>
            <person name="Schiettekatte O."/>
            <person name="Bourhy P."/>
            <person name="Veyrier F.J."/>
            <person name="Picardeau M."/>
        </authorList>
    </citation>
    <scope>NUCLEOTIDE SEQUENCE [LARGE SCALE GENOMIC DNA]</scope>
    <source>
        <strain evidence="10">SCS5</strain>
    </source>
</reference>
<dbReference type="InterPro" id="IPR009027">
    <property type="entry name" value="Ribosomal_bL9/RNase_H1_N"/>
</dbReference>
<evidence type="ECO:0000256" key="5">
    <source>
        <dbReference type="ARBA" id="ARBA00023274"/>
    </source>
</evidence>
<dbReference type="AlphaFoldDB" id="A0A4V6QKT9"/>
<feature type="domain" description="Large ribosomal subunit protein bL9 C-terminal" evidence="9">
    <location>
        <begin position="66"/>
        <end position="145"/>
    </location>
</feature>
<dbReference type="Pfam" id="PF03948">
    <property type="entry name" value="Ribosomal_L9_C"/>
    <property type="match status" value="1"/>
</dbReference>
<dbReference type="GO" id="GO:0019843">
    <property type="term" value="F:rRNA binding"/>
    <property type="evidence" value="ECO:0007669"/>
    <property type="project" value="UniProtKB-UniRule"/>
</dbReference>
<dbReference type="Gene3D" id="3.40.5.10">
    <property type="entry name" value="Ribosomal protein L9, N-terminal domain"/>
    <property type="match status" value="1"/>
</dbReference>
<dbReference type="NCBIfam" id="TIGR00158">
    <property type="entry name" value="L9"/>
    <property type="match status" value="1"/>
</dbReference>
<comment type="function">
    <text evidence="7">Binds to the 23S rRNA.</text>
</comment>
<evidence type="ECO:0000259" key="9">
    <source>
        <dbReference type="Pfam" id="PF03948"/>
    </source>
</evidence>
<dbReference type="InterPro" id="IPR020069">
    <property type="entry name" value="Ribosomal_bL9_C"/>
</dbReference>
<name>A0A4V6QKT9_9LEPT</name>
<dbReference type="GO" id="GO:0005840">
    <property type="term" value="C:ribosome"/>
    <property type="evidence" value="ECO:0007669"/>
    <property type="project" value="UniProtKB-KW"/>
</dbReference>
<dbReference type="RefSeq" id="WP_135813994.1">
    <property type="nucleotide sequence ID" value="NZ_RQEV01000012.1"/>
</dbReference>
<dbReference type="SUPFAM" id="SSF55658">
    <property type="entry name" value="L9 N-domain-like"/>
    <property type="match status" value="1"/>
</dbReference>
<evidence type="ECO:0000313" key="10">
    <source>
        <dbReference type="EMBL" id="TGK17305.1"/>
    </source>
</evidence>